<proteinExistence type="predicted"/>
<evidence type="ECO:0000313" key="2">
    <source>
        <dbReference type="Proteomes" id="UP000294911"/>
    </source>
</evidence>
<reference evidence="1 2" key="1">
    <citation type="submission" date="2019-03" db="EMBL/GenBank/DDBJ databases">
        <title>Genomic Encyclopedia of Type Strains, Phase IV (KMG-IV): sequencing the most valuable type-strain genomes for metagenomic binning, comparative biology and taxonomic classification.</title>
        <authorList>
            <person name="Goeker M."/>
        </authorList>
    </citation>
    <scope>NUCLEOTIDE SEQUENCE [LARGE SCALE GENOMIC DNA]</scope>
    <source>
        <strain evidence="1 2">DSM 45765</strain>
    </source>
</reference>
<dbReference type="PANTHER" id="PTHR11941">
    <property type="entry name" value="ENOYL-COA HYDRATASE-RELATED"/>
    <property type="match status" value="1"/>
</dbReference>
<dbReference type="Proteomes" id="UP000294911">
    <property type="component" value="Unassembled WGS sequence"/>
</dbReference>
<dbReference type="GO" id="GO:0006635">
    <property type="term" value="P:fatty acid beta-oxidation"/>
    <property type="evidence" value="ECO:0007669"/>
    <property type="project" value="TreeGrafter"/>
</dbReference>
<dbReference type="InterPro" id="IPR029045">
    <property type="entry name" value="ClpP/crotonase-like_dom_sf"/>
</dbReference>
<name>A0A4R2QHJ6_9PSEU</name>
<gene>
    <name evidence="1" type="ORF">EV191_11133</name>
</gene>
<organism evidence="1 2">
    <name type="scientific">Tamaricihabitans halophyticus</name>
    <dbReference type="NCBI Taxonomy" id="1262583"/>
    <lineage>
        <taxon>Bacteria</taxon>
        <taxon>Bacillati</taxon>
        <taxon>Actinomycetota</taxon>
        <taxon>Actinomycetes</taxon>
        <taxon>Pseudonocardiales</taxon>
        <taxon>Pseudonocardiaceae</taxon>
        <taxon>Tamaricihabitans</taxon>
    </lineage>
</organism>
<dbReference type="InterPro" id="IPR001753">
    <property type="entry name" value="Enoyl-CoA_hydra/iso"/>
</dbReference>
<dbReference type="OrthoDB" id="3207739at2"/>
<dbReference type="PANTHER" id="PTHR11941:SF54">
    <property type="entry name" value="ENOYL-COA HYDRATASE, MITOCHONDRIAL"/>
    <property type="match status" value="1"/>
</dbReference>
<dbReference type="Pfam" id="PF00378">
    <property type="entry name" value="ECH_1"/>
    <property type="match status" value="1"/>
</dbReference>
<keyword evidence="2" id="KW-1185">Reference proteome</keyword>
<dbReference type="EMBL" id="SLXQ01000011">
    <property type="protein sequence ID" value="TCP47828.1"/>
    <property type="molecule type" value="Genomic_DNA"/>
</dbReference>
<dbReference type="GO" id="GO:0003824">
    <property type="term" value="F:catalytic activity"/>
    <property type="evidence" value="ECO:0007669"/>
    <property type="project" value="UniProtKB-ARBA"/>
</dbReference>
<evidence type="ECO:0000313" key="1">
    <source>
        <dbReference type="EMBL" id="TCP47828.1"/>
    </source>
</evidence>
<dbReference type="AlphaFoldDB" id="A0A4R2QHJ6"/>
<dbReference type="Gene3D" id="3.90.226.10">
    <property type="entry name" value="2-enoyl-CoA Hydratase, Chain A, domain 1"/>
    <property type="match status" value="1"/>
</dbReference>
<dbReference type="SUPFAM" id="SSF52096">
    <property type="entry name" value="ClpP/crotonase"/>
    <property type="match status" value="1"/>
</dbReference>
<dbReference type="CDD" id="cd06558">
    <property type="entry name" value="crotonase-like"/>
    <property type="match status" value="1"/>
</dbReference>
<comment type="caution">
    <text evidence="1">The sequence shown here is derived from an EMBL/GenBank/DDBJ whole genome shotgun (WGS) entry which is preliminary data.</text>
</comment>
<protein>
    <submittedName>
        <fullName evidence="1">Enoyl-CoA hydratase/carnithine racemase</fullName>
    </submittedName>
</protein>
<accession>A0A4R2QHJ6</accession>
<sequence>MTGGVHEIVLDRPTKANALSAELVDQLHAGLDEAQQAAARTVVFRSTARQFCAGFDLGNLAEETDATLLHRFCRLGLLLERLYEAPFATVAVVTGAAVGAGADLALACDHRIGSEHASFRFPGAAFGAVLGTRRLAQVTSVPIATRLAASAEVCRSSSALRYGLLTELLPADEIAEGIGRIVAELAALPDGTTSQLMRAARGPDAGGAVVADLVRSLVAEPGLRDRIDRYRSASTASVPVRESER</sequence>
<dbReference type="RefSeq" id="WP_132878972.1">
    <property type="nucleotide sequence ID" value="NZ_SLXQ01000011.1"/>
</dbReference>